<dbReference type="EMBL" id="DSZN01000097">
    <property type="protein sequence ID" value="HGQ85883.1"/>
    <property type="molecule type" value="Genomic_DNA"/>
</dbReference>
<sequence>MSAGCISSDGKLSERAIELLRLLNEKGKLSASEIAELTKRPLFQVRSSLRELTEAGFIAYEGEEYRLTEKGLSALSST</sequence>
<organism evidence="1">
    <name type="scientific">Thermodesulfobacterium geofontis</name>
    <dbReference type="NCBI Taxonomy" id="1295609"/>
    <lineage>
        <taxon>Bacteria</taxon>
        <taxon>Pseudomonadati</taxon>
        <taxon>Thermodesulfobacteriota</taxon>
        <taxon>Thermodesulfobacteria</taxon>
        <taxon>Thermodesulfobacteriales</taxon>
        <taxon>Thermodesulfobacteriaceae</taxon>
        <taxon>Thermodesulfobacterium</taxon>
    </lineage>
</organism>
<dbReference type="InterPro" id="IPR036390">
    <property type="entry name" value="WH_DNA-bd_sf"/>
</dbReference>
<reference evidence="1" key="1">
    <citation type="journal article" date="2020" name="mSystems">
        <title>Genome- and Community-Level Interaction Insights into Carbon Utilization and Element Cycling Functions of Hydrothermarchaeota in Hydrothermal Sediment.</title>
        <authorList>
            <person name="Zhou Z."/>
            <person name="Liu Y."/>
            <person name="Xu W."/>
            <person name="Pan J."/>
            <person name="Luo Z.H."/>
            <person name="Li M."/>
        </authorList>
    </citation>
    <scope>NUCLEOTIDE SEQUENCE [LARGE SCALE GENOMIC DNA]</scope>
    <source>
        <strain evidence="1">SpSt-6</strain>
    </source>
</reference>
<proteinExistence type="predicted"/>
<accession>A0A7C4NUW0</accession>
<dbReference type="AlphaFoldDB" id="A0A7C4NUW0"/>
<dbReference type="Gene3D" id="1.10.10.10">
    <property type="entry name" value="Winged helix-like DNA-binding domain superfamily/Winged helix DNA-binding domain"/>
    <property type="match status" value="1"/>
</dbReference>
<gene>
    <name evidence="1" type="ORF">ENT66_06105</name>
</gene>
<dbReference type="SUPFAM" id="SSF46785">
    <property type="entry name" value="Winged helix' DNA-binding domain"/>
    <property type="match status" value="1"/>
</dbReference>
<dbReference type="Pfam" id="PF25212">
    <property type="entry name" value="HVO_A0114"/>
    <property type="match status" value="1"/>
</dbReference>
<dbReference type="InterPro" id="IPR036388">
    <property type="entry name" value="WH-like_DNA-bd_sf"/>
</dbReference>
<comment type="caution">
    <text evidence="1">The sequence shown here is derived from an EMBL/GenBank/DDBJ whole genome shotgun (WGS) entry which is preliminary data.</text>
</comment>
<protein>
    <submittedName>
        <fullName evidence="1">Winged helix-turn-helix transcriptional regulator</fullName>
    </submittedName>
</protein>
<name>A0A7C4NUW0_9BACT</name>
<evidence type="ECO:0000313" key="1">
    <source>
        <dbReference type="EMBL" id="HGQ85883.1"/>
    </source>
</evidence>